<evidence type="ECO:0000256" key="9">
    <source>
        <dbReference type="ARBA" id="ARBA00034808"/>
    </source>
</evidence>
<dbReference type="CDD" id="cd18807">
    <property type="entry name" value="SF1_C_UvrD"/>
    <property type="match status" value="1"/>
</dbReference>
<dbReference type="Gene3D" id="1.10.10.160">
    <property type="match status" value="1"/>
</dbReference>
<dbReference type="Pfam" id="PF13361">
    <property type="entry name" value="UvrD_C"/>
    <property type="match status" value="2"/>
</dbReference>
<keyword evidence="14" id="KW-1185">Reference proteome</keyword>
<dbReference type="GO" id="GO:0016787">
    <property type="term" value="F:hydrolase activity"/>
    <property type="evidence" value="ECO:0007669"/>
    <property type="project" value="UniProtKB-UniRule"/>
</dbReference>
<dbReference type="InterPro" id="IPR013986">
    <property type="entry name" value="DExx_box_DNA_helicase_dom_sf"/>
</dbReference>
<dbReference type="GO" id="GO:0005829">
    <property type="term" value="C:cytosol"/>
    <property type="evidence" value="ECO:0007669"/>
    <property type="project" value="TreeGrafter"/>
</dbReference>
<evidence type="ECO:0000256" key="7">
    <source>
        <dbReference type="ARBA" id="ARBA00023235"/>
    </source>
</evidence>
<sequence length="555" mass="64076">MELNEYQKAAVLDESPVCLVRANVGSGKTTVLIEKIRYFHEKKGVPLERMTILTFTNKAADEIGQRLQESGNNIGTFHSVAFHLLQEELPLEELGYAKEFEVCLPEEELQLAEQLIAEQKLKIKYKNRLQKRLEEFYAKGKTKDYKDDFLKLAELLTKEKKRQNKMSYEDLLKNTVLLLKRHPEFKRPAWIIIDEIQDCDERQLEMIQELKGPETRIFAVGDPNQVIYSWRGSVFNIFYRLKALYQAKELSLPVNYRSSGTILKAAARFQETGMALEGTREQGEKITIRNHYDPFQEALYLADKIKGMHAKGVPYEEIAIFYRLQSQSETLKKVFEEEKVSCWVSQKEDGQENTEKLENAVNLMTLHASKGLEFSHVFIIGVNNGLIPLNPKKEAEEEEERRLFYVGLTRAKESLELSYYTSPGPRVLPGPGRYLSYFPESLVNRTSALEMRDRKEAAEHLQNLKRMILEERENTFSSEPELAEAQKAEGEEIYKEADLTGENLRTETSFASRRVSHLKYGQGSVVSEDENTITVNFDDYGEKELLKAFSMLEEL</sequence>
<evidence type="ECO:0000256" key="3">
    <source>
        <dbReference type="ARBA" id="ARBA00022801"/>
    </source>
</evidence>
<organism evidence="13 14">
    <name type="scientific">Fusicatenibacter faecihominis</name>
    <dbReference type="NCBI Taxonomy" id="2881276"/>
    <lineage>
        <taxon>Bacteria</taxon>
        <taxon>Bacillati</taxon>
        <taxon>Bacillota</taxon>
        <taxon>Clostridia</taxon>
        <taxon>Lachnospirales</taxon>
        <taxon>Lachnospiraceae</taxon>
        <taxon>Fusicatenibacter</taxon>
    </lineage>
</organism>
<comment type="catalytic activity">
    <reaction evidence="8">
        <text>Couples ATP hydrolysis with the unwinding of duplex DNA by translocating in the 3'-5' direction.</text>
        <dbReference type="EC" id="5.6.2.4"/>
    </reaction>
</comment>
<evidence type="ECO:0000256" key="8">
    <source>
        <dbReference type="ARBA" id="ARBA00034617"/>
    </source>
</evidence>
<protein>
    <recommendedName>
        <fullName evidence="9">DNA 3'-5' helicase</fullName>
        <ecNumber evidence="9">5.6.2.4</ecNumber>
    </recommendedName>
</protein>
<dbReference type="CDD" id="cd17932">
    <property type="entry name" value="DEXQc_UvrD"/>
    <property type="match status" value="1"/>
</dbReference>
<accession>A0AAE3J6Z3</accession>
<keyword evidence="4 11" id="KW-0347">Helicase</keyword>
<dbReference type="AlphaFoldDB" id="A0AAE3J6Z3"/>
<dbReference type="EMBL" id="JAJEPR010000019">
    <property type="protein sequence ID" value="MCC2190424.1"/>
    <property type="molecule type" value="Genomic_DNA"/>
</dbReference>
<dbReference type="GO" id="GO:0003677">
    <property type="term" value="F:DNA binding"/>
    <property type="evidence" value="ECO:0007669"/>
    <property type="project" value="UniProtKB-KW"/>
</dbReference>
<dbReference type="InterPro" id="IPR000212">
    <property type="entry name" value="DNA_helicase_UvrD/REP"/>
</dbReference>
<dbReference type="Gene3D" id="3.40.50.300">
    <property type="entry name" value="P-loop containing nucleotide triphosphate hydrolases"/>
    <property type="match status" value="3"/>
</dbReference>
<evidence type="ECO:0000259" key="12">
    <source>
        <dbReference type="PROSITE" id="PS51198"/>
    </source>
</evidence>
<dbReference type="Pfam" id="PF00580">
    <property type="entry name" value="UvrD-helicase"/>
    <property type="match status" value="1"/>
</dbReference>
<dbReference type="RefSeq" id="WP_178046630.1">
    <property type="nucleotide sequence ID" value="NZ_JAJEPR010000019.1"/>
</dbReference>
<evidence type="ECO:0000256" key="6">
    <source>
        <dbReference type="ARBA" id="ARBA00023125"/>
    </source>
</evidence>
<evidence type="ECO:0000313" key="14">
    <source>
        <dbReference type="Proteomes" id="UP001197875"/>
    </source>
</evidence>
<evidence type="ECO:0000256" key="5">
    <source>
        <dbReference type="ARBA" id="ARBA00022840"/>
    </source>
</evidence>
<reference evidence="13 14" key="1">
    <citation type="submission" date="2021-10" db="EMBL/GenBank/DDBJ databases">
        <title>Anaerobic single-cell dispensing facilitates the cultivation of human gut bacteria.</title>
        <authorList>
            <person name="Afrizal A."/>
        </authorList>
    </citation>
    <scope>NUCLEOTIDE SEQUENCE [LARGE SCALE GENOMIC DNA]</scope>
    <source>
        <strain evidence="13 14">CLA-AA-H277</strain>
    </source>
</reference>
<dbReference type="InterPro" id="IPR014016">
    <property type="entry name" value="UvrD-like_ATP-bd"/>
</dbReference>
<comment type="similarity">
    <text evidence="1">Belongs to the helicase family. UvrD subfamily.</text>
</comment>
<evidence type="ECO:0000256" key="11">
    <source>
        <dbReference type="PROSITE-ProRule" id="PRU00560"/>
    </source>
</evidence>
<keyword evidence="3 11" id="KW-0378">Hydrolase</keyword>
<feature type="binding site" evidence="11">
    <location>
        <begin position="22"/>
        <end position="29"/>
    </location>
    <ligand>
        <name>ATP</name>
        <dbReference type="ChEBI" id="CHEBI:30616"/>
    </ligand>
</feature>
<dbReference type="SUPFAM" id="SSF52540">
    <property type="entry name" value="P-loop containing nucleoside triphosphate hydrolases"/>
    <property type="match status" value="1"/>
</dbReference>
<proteinExistence type="inferred from homology"/>
<name>A0AAE3J6Z3_9FIRM</name>
<evidence type="ECO:0000256" key="4">
    <source>
        <dbReference type="ARBA" id="ARBA00022806"/>
    </source>
</evidence>
<dbReference type="InterPro" id="IPR027417">
    <property type="entry name" value="P-loop_NTPase"/>
</dbReference>
<keyword evidence="5 11" id="KW-0067">ATP-binding</keyword>
<keyword evidence="7" id="KW-0413">Isomerase</keyword>
<evidence type="ECO:0000256" key="2">
    <source>
        <dbReference type="ARBA" id="ARBA00022741"/>
    </source>
</evidence>
<dbReference type="GO" id="GO:0005524">
    <property type="term" value="F:ATP binding"/>
    <property type="evidence" value="ECO:0007669"/>
    <property type="project" value="UniProtKB-UniRule"/>
</dbReference>
<dbReference type="GO" id="GO:0000725">
    <property type="term" value="P:recombinational repair"/>
    <property type="evidence" value="ECO:0007669"/>
    <property type="project" value="TreeGrafter"/>
</dbReference>
<dbReference type="GO" id="GO:0043138">
    <property type="term" value="F:3'-5' DNA helicase activity"/>
    <property type="evidence" value="ECO:0007669"/>
    <property type="project" value="UniProtKB-EC"/>
</dbReference>
<keyword evidence="2 11" id="KW-0547">Nucleotide-binding</keyword>
<dbReference type="PROSITE" id="PS51198">
    <property type="entry name" value="UVRD_HELICASE_ATP_BIND"/>
    <property type="match status" value="1"/>
</dbReference>
<dbReference type="PANTHER" id="PTHR11070">
    <property type="entry name" value="UVRD / RECB / PCRA DNA HELICASE FAMILY MEMBER"/>
    <property type="match status" value="1"/>
</dbReference>
<feature type="domain" description="UvrD-like helicase ATP-binding" evidence="12">
    <location>
        <begin position="1"/>
        <end position="259"/>
    </location>
</feature>
<dbReference type="EC" id="5.6.2.4" evidence="9"/>
<keyword evidence="6" id="KW-0238">DNA-binding</keyword>
<comment type="catalytic activity">
    <reaction evidence="10">
        <text>ATP + H2O = ADP + phosphate + H(+)</text>
        <dbReference type="Rhea" id="RHEA:13065"/>
        <dbReference type="ChEBI" id="CHEBI:15377"/>
        <dbReference type="ChEBI" id="CHEBI:15378"/>
        <dbReference type="ChEBI" id="CHEBI:30616"/>
        <dbReference type="ChEBI" id="CHEBI:43474"/>
        <dbReference type="ChEBI" id="CHEBI:456216"/>
        <dbReference type="EC" id="5.6.2.4"/>
    </reaction>
</comment>
<comment type="caution">
    <text evidence="13">The sequence shown here is derived from an EMBL/GenBank/DDBJ whole genome shotgun (WGS) entry which is preliminary data.</text>
</comment>
<evidence type="ECO:0000313" key="13">
    <source>
        <dbReference type="EMBL" id="MCC2190424.1"/>
    </source>
</evidence>
<dbReference type="GO" id="GO:0033202">
    <property type="term" value="C:DNA helicase complex"/>
    <property type="evidence" value="ECO:0007669"/>
    <property type="project" value="TreeGrafter"/>
</dbReference>
<gene>
    <name evidence="13" type="ORF">LKD71_11500</name>
</gene>
<evidence type="ECO:0000256" key="1">
    <source>
        <dbReference type="ARBA" id="ARBA00009922"/>
    </source>
</evidence>
<dbReference type="PANTHER" id="PTHR11070:SF2">
    <property type="entry name" value="ATP-DEPENDENT DNA HELICASE SRS2"/>
    <property type="match status" value="1"/>
</dbReference>
<dbReference type="InterPro" id="IPR014017">
    <property type="entry name" value="DNA_helicase_UvrD-like_C"/>
</dbReference>
<dbReference type="Proteomes" id="UP001197875">
    <property type="component" value="Unassembled WGS sequence"/>
</dbReference>
<evidence type="ECO:0000256" key="10">
    <source>
        <dbReference type="ARBA" id="ARBA00048988"/>
    </source>
</evidence>